<sequence length="984" mass="106413">MSATAYLFQNTELPPDERAKDLVSHLTLEEKIESMVQYQPAIERLGVKAYKHGTEAAHGMAWLGEATVYPQPIGLGCTWNPELMKKVGSAIGDEARVFYQRNPEMNGLTLWAPTVDMERDPRWGRTEEAYGEDPRLTGELTAALVQGIQGDHPRYFKAIATLKHFIGNNNEINRGSCSASIDPRNMKEYYQAAFKPAFVQGGAKSMMTSYNAVNGVPTILLDDVKAVVKEEWGMDGFIVSDAGDLLGIVNDHHYYETYKEAVAHAIKAGIDSITDEKETTCRAIREALAEGLLQESDLDTALRNTFRVRFMLGEFDPAEDNPYSDIPDAKVGAPEHAALSRQAALESFVLLKNEGGLLPLAAGNIAESGGDEGARLPVSGGVAVIGPLADVVYRDWYSGSLPYAVTPVDGIKSRLAGGGVIHAIGDDVVVFHTADGKPLLLEPGAGSRLAVGEPGAAAEPFRITDWGWGSLTLRSFATGKLLSSADDAFLAAVSDEAYGWFVKEVFHYDEAKKEMTAWNGDAIIAPAAGGPLAVAKQEKHPAEGNCDEQEKHEKQEKQEIQAAVLQKTVVHNGLAEAVEAARTAETAVIVVGNNPLINGKEEIDRPGLELPASQQALINAVLDVNPRTVVVIIGSYPFVLGELAERIPAILYASHGGQELGNALASVLFGDYSPAGRLNMTWYASEEQLGILLDYDIRKSKLTYLYHEGKPLYPFGHGLSYGEFRYGNLELTNDIALNANAGVNGENTVGLPAGGVTAKLTVTNLSDIPAEEVVQLYVSVEGSRVERPLKKLTAFKRVLIQPGQSEVVELTAPVDDLAIWDVTRSKFCLEKARYTFMASASSEDVRSAATLDIEGEIIPSRNLTLPTSGDTYDDYEGVYLDENKEGGFCVAVTDGKNGWLAYRDVNRSLLTEASCWRGRVHAAGEGGILLGGSPNCEKLGSIAVNGSDQGWTDIEIPLKLSEGMDHDFYITLSGDVRLSLFQLN</sequence>
<dbReference type="STRING" id="1844972.A7K91_05990"/>
<evidence type="ECO:0000256" key="3">
    <source>
        <dbReference type="ARBA" id="ARBA00022801"/>
    </source>
</evidence>
<comment type="caution">
    <text evidence="5">The sequence shown here is derived from an EMBL/GenBank/DDBJ whole genome shotgun (WGS) entry which is preliminary data.</text>
</comment>
<dbReference type="Gene3D" id="3.40.50.1700">
    <property type="entry name" value="Glycoside hydrolase family 3 C-terminal domain"/>
    <property type="match status" value="1"/>
</dbReference>
<dbReference type="InterPro" id="IPR026891">
    <property type="entry name" value="Fn3-like"/>
</dbReference>
<dbReference type="CDD" id="cd23343">
    <property type="entry name" value="beta-trefoil_FSCN_BglX-like"/>
    <property type="match status" value="1"/>
</dbReference>
<dbReference type="InterPro" id="IPR036881">
    <property type="entry name" value="Glyco_hydro_3_C_sf"/>
</dbReference>
<dbReference type="AlphaFoldDB" id="A0A1A5YI80"/>
<dbReference type="SUPFAM" id="SSF51445">
    <property type="entry name" value="(Trans)glycosidases"/>
    <property type="match status" value="1"/>
</dbReference>
<dbReference type="SMART" id="SM01217">
    <property type="entry name" value="Fn3_like"/>
    <property type="match status" value="1"/>
</dbReference>
<evidence type="ECO:0000313" key="5">
    <source>
        <dbReference type="EMBL" id="OBR65105.1"/>
    </source>
</evidence>
<dbReference type="Proteomes" id="UP000092024">
    <property type="component" value="Unassembled WGS sequence"/>
</dbReference>
<dbReference type="PANTHER" id="PTHR42721:SF3">
    <property type="entry name" value="BETA-D-XYLOSIDASE 5-RELATED"/>
    <property type="match status" value="1"/>
</dbReference>
<dbReference type="InterPro" id="IPR017853">
    <property type="entry name" value="GH"/>
</dbReference>
<dbReference type="CDD" id="cd04084">
    <property type="entry name" value="CBM6_xylanase-like"/>
    <property type="match status" value="1"/>
</dbReference>
<evidence type="ECO:0000313" key="6">
    <source>
        <dbReference type="Proteomes" id="UP000092024"/>
    </source>
</evidence>
<dbReference type="InterPro" id="IPR044993">
    <property type="entry name" value="BXL"/>
</dbReference>
<dbReference type="RefSeq" id="WP_068684450.1">
    <property type="nucleotide sequence ID" value="NZ_LYPA01000064.1"/>
</dbReference>
<keyword evidence="6" id="KW-1185">Reference proteome</keyword>
<accession>A0A1A5YI80</accession>
<keyword evidence="2" id="KW-0732">Signal</keyword>
<keyword evidence="3" id="KW-0378">Hydrolase</keyword>
<dbReference type="InterPro" id="IPR036962">
    <property type="entry name" value="Glyco_hydro_3_N_sf"/>
</dbReference>
<dbReference type="Pfam" id="PF00933">
    <property type="entry name" value="Glyco_hydro_3"/>
    <property type="match status" value="1"/>
</dbReference>
<dbReference type="GO" id="GO:0031222">
    <property type="term" value="P:arabinan catabolic process"/>
    <property type="evidence" value="ECO:0007669"/>
    <property type="project" value="TreeGrafter"/>
</dbReference>
<feature type="domain" description="Fibronectin type III-like" evidence="4">
    <location>
        <begin position="772"/>
        <end position="842"/>
    </location>
</feature>
<dbReference type="EMBL" id="LYPA01000064">
    <property type="protein sequence ID" value="OBR65105.1"/>
    <property type="molecule type" value="Genomic_DNA"/>
</dbReference>
<dbReference type="GO" id="GO:0045493">
    <property type="term" value="P:xylan catabolic process"/>
    <property type="evidence" value="ECO:0007669"/>
    <property type="project" value="InterPro"/>
</dbReference>
<name>A0A1A5YI80_9BACL</name>
<reference evidence="5 6" key="1">
    <citation type="submission" date="2016-05" db="EMBL/GenBank/DDBJ databases">
        <title>Paenibacillus oryzae. sp. nov., isolated from the rice root.</title>
        <authorList>
            <person name="Zhang J."/>
            <person name="Zhang X."/>
        </authorList>
    </citation>
    <scope>NUCLEOTIDE SEQUENCE [LARGE SCALE GENOMIC DNA]</scope>
    <source>
        <strain evidence="5 6">1DrF-4</strain>
    </source>
</reference>
<proteinExistence type="inferred from homology"/>
<dbReference type="Pfam" id="PF14310">
    <property type="entry name" value="Fn3-like"/>
    <property type="match status" value="1"/>
</dbReference>
<dbReference type="GO" id="GO:0009044">
    <property type="term" value="F:xylan 1,4-beta-xylosidase activity"/>
    <property type="evidence" value="ECO:0007669"/>
    <property type="project" value="InterPro"/>
</dbReference>
<organism evidence="5 6">
    <name type="scientific">Paenibacillus oryzae</name>
    <dbReference type="NCBI Taxonomy" id="1844972"/>
    <lineage>
        <taxon>Bacteria</taxon>
        <taxon>Bacillati</taxon>
        <taxon>Bacillota</taxon>
        <taxon>Bacilli</taxon>
        <taxon>Bacillales</taxon>
        <taxon>Paenibacillaceae</taxon>
        <taxon>Paenibacillus</taxon>
    </lineage>
</organism>
<gene>
    <name evidence="5" type="ORF">A7K91_05990</name>
</gene>
<evidence type="ECO:0000256" key="2">
    <source>
        <dbReference type="ARBA" id="ARBA00022729"/>
    </source>
</evidence>
<dbReference type="InterPro" id="IPR002772">
    <property type="entry name" value="Glyco_hydro_3_C"/>
</dbReference>
<evidence type="ECO:0000259" key="4">
    <source>
        <dbReference type="SMART" id="SM01217"/>
    </source>
</evidence>
<evidence type="ECO:0000256" key="1">
    <source>
        <dbReference type="ARBA" id="ARBA00005336"/>
    </source>
</evidence>
<dbReference type="InterPro" id="IPR001764">
    <property type="entry name" value="Glyco_hydro_3_N"/>
</dbReference>
<dbReference type="GO" id="GO:0046556">
    <property type="term" value="F:alpha-L-arabinofuranosidase activity"/>
    <property type="evidence" value="ECO:0007669"/>
    <property type="project" value="TreeGrafter"/>
</dbReference>
<dbReference type="InterPro" id="IPR013783">
    <property type="entry name" value="Ig-like_fold"/>
</dbReference>
<dbReference type="SUPFAM" id="SSF52279">
    <property type="entry name" value="Beta-D-glucan exohydrolase, C-terminal domain"/>
    <property type="match status" value="1"/>
</dbReference>
<dbReference type="Gene3D" id="2.60.120.260">
    <property type="entry name" value="Galactose-binding domain-like"/>
    <property type="match status" value="1"/>
</dbReference>
<protein>
    <submittedName>
        <fullName evidence="5">Beta-glucosidase</fullName>
    </submittedName>
</protein>
<dbReference type="Gene3D" id="2.60.40.10">
    <property type="entry name" value="Immunoglobulins"/>
    <property type="match status" value="1"/>
</dbReference>
<dbReference type="Gene3D" id="2.60.120.380">
    <property type="match status" value="1"/>
</dbReference>
<dbReference type="PANTHER" id="PTHR42721">
    <property type="entry name" value="SUGAR HYDROLASE-RELATED"/>
    <property type="match status" value="1"/>
</dbReference>
<dbReference type="Pfam" id="PF01915">
    <property type="entry name" value="Glyco_hydro_3_C"/>
    <property type="match status" value="1"/>
</dbReference>
<dbReference type="Gene3D" id="3.20.20.300">
    <property type="entry name" value="Glycoside hydrolase, family 3, N-terminal domain"/>
    <property type="match status" value="1"/>
</dbReference>
<comment type="similarity">
    <text evidence="1">Belongs to the glycosyl hydrolase 3 family.</text>
</comment>
<dbReference type="PRINTS" id="PR00133">
    <property type="entry name" value="GLHYDRLASE3"/>
</dbReference>